<feature type="region of interest" description="Disordered" evidence="5">
    <location>
        <begin position="1"/>
        <end position="27"/>
    </location>
</feature>
<dbReference type="Gene3D" id="1.20.1250.20">
    <property type="entry name" value="MFS general substrate transporter like domains"/>
    <property type="match status" value="1"/>
</dbReference>
<keyword evidence="2 6" id="KW-0812">Transmembrane</keyword>
<feature type="transmembrane region" description="Helical" evidence="6">
    <location>
        <begin position="237"/>
        <end position="255"/>
    </location>
</feature>
<dbReference type="PANTHER" id="PTHR23501">
    <property type="entry name" value="MAJOR FACILITATOR SUPERFAMILY"/>
    <property type="match status" value="1"/>
</dbReference>
<evidence type="ECO:0000313" key="9">
    <source>
        <dbReference type="Proteomes" id="UP001629113"/>
    </source>
</evidence>
<reference evidence="8 9" key="1">
    <citation type="submission" date="2024-06" db="EMBL/GenBank/DDBJ databases">
        <title>Complete genome of Phlyctema vagabunda strain 19-DSS-EL-015.</title>
        <authorList>
            <person name="Fiorenzani C."/>
        </authorList>
    </citation>
    <scope>NUCLEOTIDE SEQUENCE [LARGE SCALE GENOMIC DNA]</scope>
    <source>
        <strain evidence="8 9">19-DSS-EL-015</strain>
    </source>
</reference>
<feature type="transmembrane region" description="Helical" evidence="6">
    <location>
        <begin position="42"/>
        <end position="67"/>
    </location>
</feature>
<feature type="transmembrane region" description="Helical" evidence="6">
    <location>
        <begin position="267"/>
        <end position="289"/>
    </location>
</feature>
<gene>
    <name evidence="8" type="ORF">PVAG01_02005</name>
</gene>
<accession>A0ABR4PZK7</accession>
<comment type="subcellular location">
    <subcellularLocation>
        <location evidence="1">Membrane</location>
        <topology evidence="1">Multi-pass membrane protein</topology>
    </subcellularLocation>
</comment>
<dbReference type="InterPro" id="IPR020846">
    <property type="entry name" value="MFS_dom"/>
</dbReference>
<feature type="transmembrane region" description="Helical" evidence="6">
    <location>
        <begin position="196"/>
        <end position="216"/>
    </location>
</feature>
<evidence type="ECO:0000256" key="1">
    <source>
        <dbReference type="ARBA" id="ARBA00004141"/>
    </source>
</evidence>
<evidence type="ECO:0000256" key="5">
    <source>
        <dbReference type="SAM" id="MobiDB-lite"/>
    </source>
</evidence>
<feature type="transmembrane region" description="Helical" evidence="6">
    <location>
        <begin position="168"/>
        <end position="190"/>
    </location>
</feature>
<keyword evidence="3 6" id="KW-1133">Transmembrane helix</keyword>
<dbReference type="InterPro" id="IPR036259">
    <property type="entry name" value="MFS_trans_sf"/>
</dbReference>
<dbReference type="SUPFAM" id="SSF103473">
    <property type="entry name" value="MFS general substrate transporter"/>
    <property type="match status" value="1"/>
</dbReference>
<evidence type="ECO:0000313" key="8">
    <source>
        <dbReference type="EMBL" id="KAL3428496.1"/>
    </source>
</evidence>
<proteinExistence type="predicted"/>
<feature type="domain" description="Major facilitator superfamily (MFS) profile" evidence="7">
    <location>
        <begin position="45"/>
        <end position="536"/>
    </location>
</feature>
<dbReference type="EMBL" id="JBFCZG010000001">
    <property type="protein sequence ID" value="KAL3428496.1"/>
    <property type="molecule type" value="Genomic_DNA"/>
</dbReference>
<feature type="region of interest" description="Disordered" evidence="5">
    <location>
        <begin position="539"/>
        <end position="570"/>
    </location>
</feature>
<keyword evidence="9" id="KW-1185">Reference proteome</keyword>
<feature type="transmembrane region" description="Helical" evidence="6">
    <location>
        <begin position="344"/>
        <end position="364"/>
    </location>
</feature>
<name>A0ABR4PZK7_9HELO</name>
<protein>
    <submittedName>
        <fullName evidence="8">Major facilitator superfamily transporter</fullName>
    </submittedName>
</protein>
<feature type="transmembrane region" description="Helical" evidence="6">
    <location>
        <begin position="79"/>
        <end position="98"/>
    </location>
</feature>
<dbReference type="Pfam" id="PF07690">
    <property type="entry name" value="MFS_1"/>
    <property type="match status" value="1"/>
</dbReference>
<evidence type="ECO:0000259" key="7">
    <source>
        <dbReference type="PROSITE" id="PS50850"/>
    </source>
</evidence>
<dbReference type="Proteomes" id="UP001629113">
    <property type="component" value="Unassembled WGS sequence"/>
</dbReference>
<comment type="caution">
    <text evidence="8">The sequence shown here is derived from an EMBL/GenBank/DDBJ whole genome shotgun (WGS) entry which is preliminary data.</text>
</comment>
<evidence type="ECO:0000256" key="6">
    <source>
        <dbReference type="SAM" id="Phobius"/>
    </source>
</evidence>
<dbReference type="PANTHER" id="PTHR23501:SF43">
    <property type="entry name" value="MULTIDRUG TRANSPORTER, PUTATIVE (AFU_ORTHOLOGUE AFUA_6G03040)-RELATED"/>
    <property type="match status" value="1"/>
</dbReference>
<evidence type="ECO:0000256" key="2">
    <source>
        <dbReference type="ARBA" id="ARBA00022692"/>
    </source>
</evidence>
<sequence>MADQHEGLSNGKSVNEETLPSPKDTNNVLENIDEPNLPKWQLLCLGISLSFGLFLSLLDTTIVATALYTIGVDFNTLNAVNWVALAYTLSYLGCVVLFARMADIIGRRDAYISAFVIFFAFSLGCGFAQSLNQLIICRVFQGIGGSGLYSLTMVIIPEICTLSMRKWIGAAIGAIVAMSGILGPLLGGIITHYTTWRWIFWINAPVGIIPLILFFVAWPKADHMRHAERLPLRDLDFVGSVLLIAASVLVVFSFQNAGIRSDVWSSTIFIVPLVIGTFGWIMLFGWEVLADRYWHRLLTMFPLRLIRNRVYSTAVISTMLTGYSYFVVIYSLPLRLQVVHGRSPLAAGVALLPMLGSTAIGSVIGGRVSGRKNRTFPTLLAGSCFMALGTGLLSTLGNTASVQAKMYGFLVFAGLGFGLTLSTSSMLSTMECELRDHAVAQGIVAQCRILGGSIGIAASTATLGVMQRKRLSGIVGESQLASLSHSSHSTLSDDQLNAVHQVYSDAFSRDMIVCTIISSVCILVTLGTFQKHPLSVEEKRSQQVARERDRIRKRNEVAVDSVESKESGGP</sequence>
<feature type="transmembrane region" description="Helical" evidence="6">
    <location>
        <begin position="406"/>
        <end position="427"/>
    </location>
</feature>
<evidence type="ECO:0000256" key="4">
    <source>
        <dbReference type="ARBA" id="ARBA00023136"/>
    </source>
</evidence>
<feature type="transmembrane region" description="Helical" evidence="6">
    <location>
        <begin position="110"/>
        <end position="129"/>
    </location>
</feature>
<keyword evidence="4 6" id="KW-0472">Membrane</keyword>
<dbReference type="Gene3D" id="1.20.1720.10">
    <property type="entry name" value="Multidrug resistance protein D"/>
    <property type="match status" value="1"/>
</dbReference>
<feature type="transmembrane region" description="Helical" evidence="6">
    <location>
        <begin position="310"/>
        <end position="332"/>
    </location>
</feature>
<feature type="transmembrane region" description="Helical" evidence="6">
    <location>
        <begin position="135"/>
        <end position="156"/>
    </location>
</feature>
<dbReference type="InterPro" id="IPR011701">
    <property type="entry name" value="MFS"/>
</dbReference>
<organism evidence="8 9">
    <name type="scientific">Phlyctema vagabunda</name>
    <dbReference type="NCBI Taxonomy" id="108571"/>
    <lineage>
        <taxon>Eukaryota</taxon>
        <taxon>Fungi</taxon>
        <taxon>Dikarya</taxon>
        <taxon>Ascomycota</taxon>
        <taxon>Pezizomycotina</taxon>
        <taxon>Leotiomycetes</taxon>
        <taxon>Helotiales</taxon>
        <taxon>Dermateaceae</taxon>
        <taxon>Phlyctema</taxon>
    </lineage>
</organism>
<evidence type="ECO:0000256" key="3">
    <source>
        <dbReference type="ARBA" id="ARBA00022989"/>
    </source>
</evidence>
<dbReference type="PROSITE" id="PS50850">
    <property type="entry name" value="MFS"/>
    <property type="match status" value="1"/>
</dbReference>
<feature type="compositionally biased region" description="Polar residues" evidence="5">
    <location>
        <begin position="10"/>
        <end position="27"/>
    </location>
</feature>
<feature type="transmembrane region" description="Helical" evidence="6">
    <location>
        <begin position="376"/>
        <end position="394"/>
    </location>
</feature>